<keyword evidence="4" id="KW-0227">DNA damage</keyword>
<name>A0ABY7CFI2_9BASI</name>
<dbReference type="RefSeq" id="XP_053019526.1">
    <property type="nucleotide sequence ID" value="XM_053168304.1"/>
</dbReference>
<dbReference type="Pfam" id="PF00488">
    <property type="entry name" value="MutS_V"/>
    <property type="match status" value="1"/>
</dbReference>
<keyword evidence="8" id="KW-1185">Reference proteome</keyword>
<proteinExistence type="predicted"/>
<evidence type="ECO:0000313" key="7">
    <source>
        <dbReference type="EMBL" id="WAQ83971.1"/>
    </source>
</evidence>
<keyword evidence="4" id="KW-0234">DNA repair</keyword>
<keyword evidence="3" id="KW-0238">DNA-binding</keyword>
<dbReference type="EMBL" id="CP110424">
    <property type="protein sequence ID" value="WAQ83971.1"/>
    <property type="molecule type" value="Genomic_DNA"/>
</dbReference>
<feature type="domain" description="DNA mismatch repair proteins mutS family" evidence="6">
    <location>
        <begin position="90"/>
        <end position="231"/>
    </location>
</feature>
<dbReference type="GeneID" id="77809199"/>
<gene>
    <name evidence="7" type="ORF">PtA15_4A422</name>
</gene>
<dbReference type="PANTHER" id="PTHR11361:SF122">
    <property type="entry name" value="DNA MISMATCH REPAIR PROTEIN MSH3"/>
    <property type="match status" value="1"/>
</dbReference>
<dbReference type="InterPro" id="IPR000432">
    <property type="entry name" value="DNA_mismatch_repair_MutS_C"/>
</dbReference>
<evidence type="ECO:0000256" key="4">
    <source>
        <dbReference type="ARBA" id="ARBA00023204"/>
    </source>
</evidence>
<dbReference type="Gene3D" id="3.40.50.300">
    <property type="entry name" value="P-loop containing nucleotide triphosphate hydrolases"/>
    <property type="match status" value="1"/>
</dbReference>
<evidence type="ECO:0000259" key="6">
    <source>
        <dbReference type="SMART" id="SM00534"/>
    </source>
</evidence>
<dbReference type="InterPro" id="IPR045076">
    <property type="entry name" value="MutS"/>
</dbReference>
<sequence>MSKLPQGYGPTAKNLALVSDQVLAISLPWFKAEDWTSLAAVAGKNRYARPRIFPHPTIKIFKGRDPIVEKIINNTLVPNKCEFTPNSLLMMILTGHNWGGKLVTTKMSGCIVLLAQMGSFVPAKRATVGLFDGCYTRMGMSEELAQGQSAFMVKIINAAKILWMAIPRPLVIIDELSYGSSTYDGVAIPNAVLDHLASICCFFSSLYHSLSISVPYSYFSGLLDCIHYPLSSME</sequence>
<dbReference type="Proteomes" id="UP001164743">
    <property type="component" value="Chromosome 4A"/>
</dbReference>
<keyword evidence="1" id="KW-0547">Nucleotide-binding</keyword>
<organism evidence="7 8">
    <name type="scientific">Puccinia triticina</name>
    <dbReference type="NCBI Taxonomy" id="208348"/>
    <lineage>
        <taxon>Eukaryota</taxon>
        <taxon>Fungi</taxon>
        <taxon>Dikarya</taxon>
        <taxon>Basidiomycota</taxon>
        <taxon>Pucciniomycotina</taxon>
        <taxon>Pucciniomycetes</taxon>
        <taxon>Pucciniales</taxon>
        <taxon>Pucciniaceae</taxon>
        <taxon>Puccinia</taxon>
    </lineage>
</organism>
<evidence type="ECO:0000256" key="5">
    <source>
        <dbReference type="ARBA" id="ARBA00029792"/>
    </source>
</evidence>
<dbReference type="InterPro" id="IPR027417">
    <property type="entry name" value="P-loop_NTPase"/>
</dbReference>
<dbReference type="SMART" id="SM00534">
    <property type="entry name" value="MUTSac"/>
    <property type="match status" value="1"/>
</dbReference>
<evidence type="ECO:0000256" key="3">
    <source>
        <dbReference type="ARBA" id="ARBA00023125"/>
    </source>
</evidence>
<dbReference type="SUPFAM" id="SSF52540">
    <property type="entry name" value="P-loop containing nucleoside triphosphate hydrolases"/>
    <property type="match status" value="1"/>
</dbReference>
<evidence type="ECO:0000256" key="2">
    <source>
        <dbReference type="ARBA" id="ARBA00022840"/>
    </source>
</evidence>
<accession>A0ABY7CFI2</accession>
<keyword evidence="2" id="KW-0067">ATP-binding</keyword>
<reference evidence="7" key="1">
    <citation type="submission" date="2022-10" db="EMBL/GenBank/DDBJ databases">
        <title>Puccinia triticina Genome sequencing and assembly.</title>
        <authorList>
            <person name="Li C."/>
        </authorList>
    </citation>
    <scope>NUCLEOTIDE SEQUENCE</scope>
    <source>
        <strain evidence="7">Pt15</strain>
    </source>
</reference>
<protein>
    <recommendedName>
        <fullName evidence="5">MutS protein homolog 3</fullName>
    </recommendedName>
</protein>
<evidence type="ECO:0000313" key="8">
    <source>
        <dbReference type="Proteomes" id="UP001164743"/>
    </source>
</evidence>
<dbReference type="PANTHER" id="PTHR11361">
    <property type="entry name" value="DNA MISMATCH REPAIR PROTEIN MUTS FAMILY MEMBER"/>
    <property type="match status" value="1"/>
</dbReference>
<evidence type="ECO:0000256" key="1">
    <source>
        <dbReference type="ARBA" id="ARBA00022741"/>
    </source>
</evidence>